<name>A0A6M1RYY8_9BACT</name>
<evidence type="ECO:0000313" key="2">
    <source>
        <dbReference type="Proteomes" id="UP000477311"/>
    </source>
</evidence>
<dbReference type="EMBL" id="JAAKYA010000015">
    <property type="protein sequence ID" value="NGO38380.1"/>
    <property type="molecule type" value="Genomic_DNA"/>
</dbReference>
<sequence length="392" mass="43199">MAVGCGPATVQAQVDPESRDLIQFGYNQAFQGHSPFSGYAFYYRNQPGFAASNLTLRLAVAPVYLDSELVVREALGRETHLAFGVAGGGFGESYNEIRRGRYIPAESFVGHGGSASVALYHRLDPGWRVPLQAVLRFSGFYADYDEEDDTAPGFALPPDHFGWRMRTGLRWGGSEPVLFPRAALELSLWYELERRTRAGAYGFGGDRMLEWWNHRGWLRLLLAHTHEELGVHWSAGLTAAWSAQTDRLGAYRLGAVLPFASEFAVALPGYYFQELSAEGFVLGHASLSWPLDPAGQWFATVSGSAAWVDDLPGVPLAGRWHEGVSVGVSYRSAAWQAMLAYGYGVRALRSDGYGAHSVALLVQVDLQKSRAALIGPENPFRSRAFFRLWRGN</sequence>
<dbReference type="AlphaFoldDB" id="A0A6M1RYY8"/>
<comment type="caution">
    <text evidence="1">The sequence shown here is derived from an EMBL/GenBank/DDBJ whole genome shotgun (WGS) entry which is preliminary data.</text>
</comment>
<gene>
    <name evidence="1" type="ORF">G4L39_03075</name>
</gene>
<protein>
    <submittedName>
        <fullName evidence="1">Uncharacterized protein</fullName>
    </submittedName>
</protein>
<proteinExistence type="predicted"/>
<reference evidence="1 2" key="1">
    <citation type="submission" date="2020-02" db="EMBL/GenBank/DDBJ databases">
        <title>Draft genome sequence of Limisphaera ngatamarikiensis NGM72.4T, a thermophilic Verrucomicrobia grouped in subdivision 3.</title>
        <authorList>
            <person name="Carere C.R."/>
            <person name="Steen J."/>
            <person name="Hugenholtz P."/>
            <person name="Stott M.B."/>
        </authorList>
    </citation>
    <scope>NUCLEOTIDE SEQUENCE [LARGE SCALE GENOMIC DNA]</scope>
    <source>
        <strain evidence="1 2">NGM72.4</strain>
    </source>
</reference>
<dbReference type="Proteomes" id="UP000477311">
    <property type="component" value="Unassembled WGS sequence"/>
</dbReference>
<accession>A0A6M1RYY8</accession>
<keyword evidence="2" id="KW-1185">Reference proteome</keyword>
<evidence type="ECO:0000313" key="1">
    <source>
        <dbReference type="EMBL" id="NGO38380.1"/>
    </source>
</evidence>
<dbReference type="RefSeq" id="WP_165105817.1">
    <property type="nucleotide sequence ID" value="NZ_JAAKYA010000015.1"/>
</dbReference>
<organism evidence="1 2">
    <name type="scientific">Limisphaera ngatamarikiensis</name>
    <dbReference type="NCBI Taxonomy" id="1324935"/>
    <lineage>
        <taxon>Bacteria</taxon>
        <taxon>Pseudomonadati</taxon>
        <taxon>Verrucomicrobiota</taxon>
        <taxon>Verrucomicrobiia</taxon>
        <taxon>Limisphaerales</taxon>
        <taxon>Limisphaeraceae</taxon>
        <taxon>Limisphaera</taxon>
    </lineage>
</organism>